<dbReference type="EMBL" id="HBGX01000028">
    <property type="protein sequence ID" value="CAD9549520.1"/>
    <property type="molecule type" value="Transcribed_RNA"/>
</dbReference>
<evidence type="ECO:0000313" key="2">
    <source>
        <dbReference type="EMBL" id="CAD9549520.1"/>
    </source>
</evidence>
<protein>
    <submittedName>
        <fullName evidence="2">Uncharacterized protein</fullName>
    </submittedName>
</protein>
<dbReference type="AlphaFoldDB" id="A0A7S2NMF7"/>
<proteinExistence type="predicted"/>
<reference evidence="2" key="1">
    <citation type="submission" date="2021-01" db="EMBL/GenBank/DDBJ databases">
        <authorList>
            <person name="Corre E."/>
            <person name="Pelletier E."/>
            <person name="Niang G."/>
            <person name="Scheremetjew M."/>
            <person name="Finn R."/>
            <person name="Kale V."/>
            <person name="Holt S."/>
            <person name="Cochrane G."/>
            <person name="Meng A."/>
            <person name="Brown T."/>
            <person name="Cohen L."/>
        </authorList>
    </citation>
    <scope>NUCLEOTIDE SEQUENCE</scope>
    <source>
        <strain evidence="2">SAG4.97</strain>
    </source>
</reference>
<name>A0A7S2NMF7_9EUKA</name>
<evidence type="ECO:0000256" key="1">
    <source>
        <dbReference type="SAM" id="MobiDB-lite"/>
    </source>
</evidence>
<accession>A0A7S2NMF7</accession>
<organism evidence="2">
    <name type="scientific">Cyanoptyche gloeocystis</name>
    <dbReference type="NCBI Taxonomy" id="77922"/>
    <lineage>
        <taxon>Eukaryota</taxon>
        <taxon>Glaucocystophyceae</taxon>
        <taxon>Glaucocystophyceae incertae sedis</taxon>
        <taxon>Cyanoptyche</taxon>
    </lineage>
</organism>
<sequence>MEGGKKRTREERVETKSDQVVQFSAVEVRPYKRKSDRGIATSSTDPILAPQSLLEQPNNCSPPFEEPSESSVAASIREKLAGKSKPSRHERKVLGRDPAIMAKIKAPVFIATQVGRGVNAEQVKRAQQEHSKKLIGWKYHVASKAAEEKKQEKSRR</sequence>
<feature type="region of interest" description="Disordered" evidence="1">
    <location>
        <begin position="31"/>
        <end position="73"/>
    </location>
</feature>
<gene>
    <name evidence="2" type="ORF">CGLO1086_LOCUS18</name>
</gene>